<keyword evidence="4" id="KW-1185">Reference proteome</keyword>
<sequence length="233" mass="25358">MMQSGLIVSIVLTVVAFVALWIIGILARLGYLGPSGTPSPNPFLRPKDSFNEGTPMESGIDMQQVLPTSVDGPCGENVYNASPPRKPRSKLKEKLGPSVVNWFKKSTPLKPEERVEMPQIPTAPSEADLGSTSRPRQANEAPRDWFAQPAALVPSERVQMPDMSPIPEDAVPTTPQRQGAIKKNTIKQVPHSPSRLRSEPEGGADEGYQVSEMSDGPRGPRSQKGLPSWWVDS</sequence>
<name>A0AA40C040_9PEZI</name>
<evidence type="ECO:0000256" key="2">
    <source>
        <dbReference type="SAM" id="Phobius"/>
    </source>
</evidence>
<dbReference type="AlphaFoldDB" id="A0AA40C040"/>
<proteinExistence type="predicted"/>
<feature type="region of interest" description="Disordered" evidence="1">
    <location>
        <begin position="110"/>
        <end position="233"/>
    </location>
</feature>
<feature type="transmembrane region" description="Helical" evidence="2">
    <location>
        <begin position="6"/>
        <end position="27"/>
    </location>
</feature>
<reference evidence="3" key="1">
    <citation type="submission" date="2023-06" db="EMBL/GenBank/DDBJ databases">
        <title>Genome-scale phylogeny and comparative genomics of the fungal order Sordariales.</title>
        <authorList>
            <consortium name="Lawrence Berkeley National Laboratory"/>
            <person name="Hensen N."/>
            <person name="Bonometti L."/>
            <person name="Westerberg I."/>
            <person name="Brannstrom I.O."/>
            <person name="Guillou S."/>
            <person name="Cros-Aarteil S."/>
            <person name="Calhoun S."/>
            <person name="Haridas S."/>
            <person name="Kuo A."/>
            <person name="Mondo S."/>
            <person name="Pangilinan J."/>
            <person name="Riley R."/>
            <person name="Labutti K."/>
            <person name="Andreopoulos B."/>
            <person name="Lipzen A."/>
            <person name="Chen C."/>
            <person name="Yanf M."/>
            <person name="Daum C."/>
            <person name="Ng V."/>
            <person name="Clum A."/>
            <person name="Steindorff A."/>
            <person name="Ohm R."/>
            <person name="Martin F."/>
            <person name="Silar P."/>
            <person name="Natvig D."/>
            <person name="Lalanne C."/>
            <person name="Gautier V."/>
            <person name="Ament-Velasquez S.L."/>
            <person name="Kruys A."/>
            <person name="Hutchinson M.I."/>
            <person name="Powell A.J."/>
            <person name="Barry K."/>
            <person name="Miller A.N."/>
            <person name="Grigoriev I.V."/>
            <person name="Debuchy R."/>
            <person name="Gladieux P."/>
            <person name="Thoren M.H."/>
            <person name="Johannesson H."/>
        </authorList>
    </citation>
    <scope>NUCLEOTIDE SEQUENCE</scope>
    <source>
        <strain evidence="3">CBS 606.72</strain>
    </source>
</reference>
<keyword evidence="2" id="KW-1133">Transmembrane helix</keyword>
<evidence type="ECO:0000313" key="4">
    <source>
        <dbReference type="Proteomes" id="UP001175000"/>
    </source>
</evidence>
<comment type="caution">
    <text evidence="3">The sequence shown here is derived from an EMBL/GenBank/DDBJ whole genome shotgun (WGS) entry which is preliminary data.</text>
</comment>
<keyword evidence="2" id="KW-0472">Membrane</keyword>
<gene>
    <name evidence="3" type="ORF">B0T14DRAFT_496954</name>
</gene>
<dbReference type="EMBL" id="JAULSU010000004">
    <property type="protein sequence ID" value="KAK0620421.1"/>
    <property type="molecule type" value="Genomic_DNA"/>
</dbReference>
<evidence type="ECO:0000256" key="1">
    <source>
        <dbReference type="SAM" id="MobiDB-lite"/>
    </source>
</evidence>
<organism evidence="3 4">
    <name type="scientific">Immersiella caudata</name>
    <dbReference type="NCBI Taxonomy" id="314043"/>
    <lineage>
        <taxon>Eukaryota</taxon>
        <taxon>Fungi</taxon>
        <taxon>Dikarya</taxon>
        <taxon>Ascomycota</taxon>
        <taxon>Pezizomycotina</taxon>
        <taxon>Sordariomycetes</taxon>
        <taxon>Sordariomycetidae</taxon>
        <taxon>Sordariales</taxon>
        <taxon>Lasiosphaeriaceae</taxon>
        <taxon>Immersiella</taxon>
    </lineage>
</organism>
<evidence type="ECO:0000313" key="3">
    <source>
        <dbReference type="EMBL" id="KAK0620421.1"/>
    </source>
</evidence>
<feature type="region of interest" description="Disordered" evidence="1">
    <location>
        <begin position="72"/>
        <end position="92"/>
    </location>
</feature>
<dbReference type="Proteomes" id="UP001175000">
    <property type="component" value="Unassembled WGS sequence"/>
</dbReference>
<accession>A0AA40C040</accession>
<protein>
    <submittedName>
        <fullName evidence="3">Uncharacterized protein</fullName>
    </submittedName>
</protein>
<keyword evidence="2" id="KW-0812">Transmembrane</keyword>